<dbReference type="NCBIfam" id="TIGR00426">
    <property type="entry name" value="competence protein ComEA helix-hairpin-helix repeat region"/>
    <property type="match status" value="1"/>
</dbReference>
<keyword evidence="4" id="KW-1185">Reference proteome</keyword>
<proteinExistence type="predicted"/>
<evidence type="ECO:0000259" key="2">
    <source>
        <dbReference type="SMART" id="SM00278"/>
    </source>
</evidence>
<gene>
    <name evidence="3" type="primary">comEA</name>
    <name evidence="3" type="ORF">ROSSTS7063_02114</name>
</gene>
<dbReference type="GO" id="GO:0015628">
    <property type="term" value="P:protein secretion by the type II secretion system"/>
    <property type="evidence" value="ECO:0007669"/>
    <property type="project" value="TreeGrafter"/>
</dbReference>
<dbReference type="PANTHER" id="PTHR21180">
    <property type="entry name" value="ENDONUCLEASE/EXONUCLEASE/PHOSPHATASE FAMILY DOMAIN-CONTAINING PROTEIN 1"/>
    <property type="match status" value="1"/>
</dbReference>
<feature type="region of interest" description="Disordered" evidence="1">
    <location>
        <begin position="1"/>
        <end position="55"/>
    </location>
</feature>
<dbReference type="Gene3D" id="1.10.150.280">
    <property type="entry name" value="AF1531-like domain"/>
    <property type="match status" value="1"/>
</dbReference>
<accession>A0A564TX25</accession>
<evidence type="ECO:0000313" key="3">
    <source>
        <dbReference type="EMBL" id="VUX11827.1"/>
    </source>
</evidence>
<dbReference type="InterPro" id="IPR019554">
    <property type="entry name" value="Soluble_ligand-bd"/>
</dbReference>
<dbReference type="Pfam" id="PF10531">
    <property type="entry name" value="SLBB"/>
    <property type="match status" value="1"/>
</dbReference>
<dbReference type="PANTHER" id="PTHR21180:SF32">
    <property type="entry name" value="ENDONUCLEASE_EXONUCLEASE_PHOSPHATASE FAMILY DOMAIN-CONTAINING PROTEIN 1"/>
    <property type="match status" value="1"/>
</dbReference>
<dbReference type="GO" id="GO:0015627">
    <property type="term" value="C:type II protein secretion system complex"/>
    <property type="evidence" value="ECO:0007669"/>
    <property type="project" value="TreeGrafter"/>
</dbReference>
<reference evidence="3 4" key="1">
    <citation type="submission" date="2019-07" db="EMBL/GenBank/DDBJ databases">
        <authorList>
            <person name="Hibberd C M."/>
            <person name="Gehrig L. J."/>
            <person name="Chang H.-W."/>
            <person name="Venkatesh S."/>
        </authorList>
    </citation>
    <scope>NUCLEOTIDE SEQUENCE [LARGE SCALE GENOMIC DNA]</scope>
    <source>
        <strain evidence="3">Ruminococcus_obeum_SSTS_Bg7063</strain>
    </source>
</reference>
<name>A0A564TX25_9FIRM</name>
<protein>
    <submittedName>
        <fullName evidence="3">ComE operon protein 1</fullName>
    </submittedName>
</protein>
<dbReference type="GO" id="GO:0003677">
    <property type="term" value="F:DNA binding"/>
    <property type="evidence" value="ECO:0007669"/>
    <property type="project" value="InterPro"/>
</dbReference>
<dbReference type="AlphaFoldDB" id="A0A564TX25"/>
<dbReference type="Gene3D" id="3.10.560.10">
    <property type="entry name" value="Outer membrane lipoprotein wza domain like"/>
    <property type="match status" value="1"/>
</dbReference>
<dbReference type="Proteomes" id="UP000409147">
    <property type="component" value="Unassembled WGS sequence"/>
</dbReference>
<evidence type="ECO:0000256" key="1">
    <source>
        <dbReference type="SAM" id="MobiDB-lite"/>
    </source>
</evidence>
<dbReference type="InterPro" id="IPR010994">
    <property type="entry name" value="RuvA_2-like"/>
</dbReference>
<feature type="compositionally biased region" description="Basic and acidic residues" evidence="1">
    <location>
        <begin position="39"/>
        <end position="49"/>
    </location>
</feature>
<feature type="domain" description="Helix-hairpin-helix DNA-binding motif class 1" evidence="2">
    <location>
        <begin position="155"/>
        <end position="174"/>
    </location>
</feature>
<dbReference type="EMBL" id="CABHNB010000030">
    <property type="protein sequence ID" value="VUX11827.1"/>
    <property type="molecule type" value="Genomic_DNA"/>
</dbReference>
<dbReference type="GO" id="GO:0006281">
    <property type="term" value="P:DNA repair"/>
    <property type="evidence" value="ECO:0007669"/>
    <property type="project" value="InterPro"/>
</dbReference>
<dbReference type="SUPFAM" id="SSF47781">
    <property type="entry name" value="RuvA domain 2-like"/>
    <property type="match status" value="1"/>
</dbReference>
<dbReference type="SMART" id="SM00278">
    <property type="entry name" value="HhH1"/>
    <property type="match status" value="2"/>
</dbReference>
<organism evidence="3 4">
    <name type="scientific">Blautia obeum</name>
    <dbReference type="NCBI Taxonomy" id="40520"/>
    <lineage>
        <taxon>Bacteria</taxon>
        <taxon>Bacillati</taxon>
        <taxon>Bacillota</taxon>
        <taxon>Clostridia</taxon>
        <taxon>Lachnospirales</taxon>
        <taxon>Lachnospiraceae</taxon>
        <taxon>Blautia</taxon>
    </lineage>
</organism>
<dbReference type="InterPro" id="IPR004509">
    <property type="entry name" value="Competence_ComEA_HhH"/>
</dbReference>
<feature type="compositionally biased region" description="Polar residues" evidence="1">
    <location>
        <begin position="17"/>
        <end position="31"/>
    </location>
</feature>
<sequence length="208" mass="21740">MSGCQKNKTEIMLDGQDTVSESETQDDTQAGNDAAEDLAEAKISAEAKPSEMPVETEPEMIFVDVCGAVTNPGVYELDGSSRVFQAIEAAGGFLPEAAASAVNQAQPVSDGQQIYVPTQEEAEEGALPAAIQPADPESETADANGVVNINTADAAALKSLSGIGDAKAQAILTYREEHGFFSSIEEIMQVPGIKESTFSAIKDKIAVK</sequence>
<feature type="domain" description="Helix-hairpin-helix DNA-binding motif class 1" evidence="2">
    <location>
        <begin position="185"/>
        <end position="204"/>
    </location>
</feature>
<dbReference type="InterPro" id="IPR051675">
    <property type="entry name" value="Endo/Exo/Phosphatase_dom_1"/>
</dbReference>
<dbReference type="InterPro" id="IPR003583">
    <property type="entry name" value="Hlx-hairpin-Hlx_DNA-bd_motif"/>
</dbReference>
<evidence type="ECO:0000313" key="4">
    <source>
        <dbReference type="Proteomes" id="UP000409147"/>
    </source>
</evidence>
<dbReference type="Pfam" id="PF12836">
    <property type="entry name" value="HHH_3"/>
    <property type="match status" value="1"/>
</dbReference>